<evidence type="ECO:0000313" key="2">
    <source>
        <dbReference type="Proteomes" id="UP000182744"/>
    </source>
</evidence>
<dbReference type="AlphaFoldDB" id="A0A1G7AFC6"/>
<evidence type="ECO:0000313" key="1">
    <source>
        <dbReference type="EMBL" id="SDE13492.1"/>
    </source>
</evidence>
<accession>A0A1G7AFC6</accession>
<gene>
    <name evidence="1" type="ORF">SAMN05421878_102201</name>
</gene>
<protein>
    <submittedName>
        <fullName evidence="1">Uncharacterized protein</fullName>
    </submittedName>
</protein>
<sequence>MLGVVFYSLSRGVGATVAAKDVVERGRYWASSNHK</sequence>
<name>A0A1G7AFC6_9ACTO</name>
<keyword evidence="2" id="KW-1185">Reference proteome</keyword>
<reference evidence="2" key="1">
    <citation type="submission" date="2016-10" db="EMBL/GenBank/DDBJ databases">
        <authorList>
            <person name="Varghese N."/>
        </authorList>
    </citation>
    <scope>NUCLEOTIDE SEQUENCE [LARGE SCALE GENOMIC DNA]</scope>
    <source>
        <strain evidence="2">DSM 20639</strain>
    </source>
</reference>
<dbReference type="EMBL" id="FNAU01000002">
    <property type="protein sequence ID" value="SDE13492.1"/>
    <property type="molecule type" value="Genomic_DNA"/>
</dbReference>
<organism evidence="1 2">
    <name type="scientific">Actinobaculum suis</name>
    <dbReference type="NCBI Taxonomy" id="1657"/>
    <lineage>
        <taxon>Bacteria</taxon>
        <taxon>Bacillati</taxon>
        <taxon>Actinomycetota</taxon>
        <taxon>Actinomycetes</taxon>
        <taxon>Actinomycetales</taxon>
        <taxon>Actinomycetaceae</taxon>
        <taxon>Actinobaculum</taxon>
    </lineage>
</organism>
<dbReference type="Proteomes" id="UP000182744">
    <property type="component" value="Unassembled WGS sequence"/>
</dbReference>
<proteinExistence type="predicted"/>